<keyword evidence="9" id="KW-1185">Reference proteome</keyword>
<feature type="active site" evidence="5 6">
    <location>
        <position position="328"/>
    </location>
</feature>
<dbReference type="AlphaFoldDB" id="A0A835SRB8"/>
<dbReference type="PROSITE" id="PS00139">
    <property type="entry name" value="THIOL_PROTEASE_CYS"/>
    <property type="match status" value="1"/>
</dbReference>
<evidence type="ECO:0000256" key="6">
    <source>
        <dbReference type="PROSITE-ProRule" id="PRU00239"/>
    </source>
</evidence>
<keyword evidence="2 6" id="KW-0645">Protease</keyword>
<dbReference type="PANTHER" id="PTHR10183">
    <property type="entry name" value="CALPAIN"/>
    <property type="match status" value="1"/>
</dbReference>
<sequence length="956" mass="103711">MPFALIVPAAGWRDSDFKAEEQSVLEIEVKGRLYQGRDVARVVDWRRLKDLPSFARATDGKTNVRLFEDGVHYQDINQGSLGNCWLLSSLACLATRSGAIERLFLTPEYNEDGRYQLRLWDKGSRQFKEVVVDDYIPVWRQNGGGGPAGQPCFARPAGNEAWVLLLEKAMAKAVGNYHYLNGGMASWALETLTGHYTCVFLLERRYGPNRDAGPDQANWKWIRGELAQASKHADRIAPVGESKPSPLNRAALYVLDEKDPAKFYAHEELFMAMSYHLAIGNLVAAATVGTDDDEEVNGVVRAHAYTVLKAQPVESSGRGQVLLVQLRNPHGEGGIEWGGDWSDKSTLWAKHPEVAEAVGYTPPASLTSASARSDGLFWMEWKDFILHFKEVTFCCANGFDYIEDEAAGWVEVFNDPGFPHDYRSLGDYKFIYNNNPMTGQQLDEIIKWMRLKEIAAPEQFRKGTRGLKLFTGGGTHPDDIDGSSSGLMVAVACLANKPGAIEEMFLAGKEYRPDGSYQIRLYDPKSGGATISPIDDWIPCFNGNSITKTKILGNEVWVLLLEKAVARMVSSYSKVAMWGVQVCWALAALTGEYSTMLMWAEDKQKWRRLELQYIEKEPGKYRAEYAADDVSLYVSDDVFKAVTMQLALGCLMAAETDKGEAVDPEATGLARGRNYSVLDARFVAINGTGGVVSVSYAATVPPPGGRNLRLIKLRDPARTNEWKGDWSDASAQWDTYAGVAEALEFRREGGGGGGEAGTSGRRDGSFWMSFEDFLRHFRNVTMCGNSLKGNQKPWVARPEDIDRAGRRLWELRKQQELRAEQEALEDSLHAELRKKAVERSNAPSMGHVFAQAAITASANAPKRELPPPPPPPPAVAAGAAAAAAAAAGAGAGAAAAAAPAAKPAAQQQNGEGGNGAGPAAAGAAAAGGAAAAAGAAANKPPVVVVEYKGCKACSIM</sequence>
<protein>
    <recommendedName>
        <fullName evidence="7">Calpain catalytic domain-containing protein</fullName>
    </recommendedName>
</protein>
<feature type="active site" evidence="5 6">
    <location>
        <position position="84"/>
    </location>
</feature>
<dbReference type="Proteomes" id="UP000650467">
    <property type="component" value="Unassembled WGS sequence"/>
</dbReference>
<comment type="caution">
    <text evidence="6">Lacks conserved residue(s) required for the propagation of feature annotation.</text>
</comment>
<dbReference type="SMART" id="SM00230">
    <property type="entry name" value="CysPc"/>
    <property type="match status" value="1"/>
</dbReference>
<keyword evidence="3 6" id="KW-0378">Hydrolase</keyword>
<evidence type="ECO:0000256" key="3">
    <source>
        <dbReference type="ARBA" id="ARBA00022801"/>
    </source>
</evidence>
<keyword evidence="4 6" id="KW-0788">Thiol protease</keyword>
<dbReference type="Gene3D" id="3.90.70.10">
    <property type="entry name" value="Cysteine proteinases"/>
    <property type="match status" value="2"/>
</dbReference>
<evidence type="ECO:0000256" key="1">
    <source>
        <dbReference type="ARBA" id="ARBA00007623"/>
    </source>
</evidence>
<organism evidence="8 9">
    <name type="scientific">Chlamydomonas incerta</name>
    <dbReference type="NCBI Taxonomy" id="51695"/>
    <lineage>
        <taxon>Eukaryota</taxon>
        <taxon>Viridiplantae</taxon>
        <taxon>Chlorophyta</taxon>
        <taxon>core chlorophytes</taxon>
        <taxon>Chlorophyceae</taxon>
        <taxon>CS clade</taxon>
        <taxon>Chlamydomonadales</taxon>
        <taxon>Chlamydomonadaceae</taxon>
        <taxon>Chlamydomonas</taxon>
    </lineage>
</organism>
<evidence type="ECO:0000256" key="2">
    <source>
        <dbReference type="ARBA" id="ARBA00022670"/>
    </source>
</evidence>
<comment type="similarity">
    <text evidence="1">Belongs to the peptidase C2 family.</text>
</comment>
<dbReference type="SUPFAM" id="SSF54001">
    <property type="entry name" value="Cysteine proteinases"/>
    <property type="match status" value="2"/>
</dbReference>
<dbReference type="PANTHER" id="PTHR10183:SF379">
    <property type="entry name" value="CALPAIN-5"/>
    <property type="match status" value="1"/>
</dbReference>
<evidence type="ECO:0000256" key="4">
    <source>
        <dbReference type="ARBA" id="ARBA00022807"/>
    </source>
</evidence>
<dbReference type="EMBL" id="JAEHOC010000023">
    <property type="protein sequence ID" value="KAG2431784.1"/>
    <property type="molecule type" value="Genomic_DNA"/>
</dbReference>
<evidence type="ECO:0000256" key="5">
    <source>
        <dbReference type="PIRSR" id="PIRSR622684-1"/>
    </source>
</evidence>
<reference evidence="8" key="1">
    <citation type="journal article" date="2020" name="bioRxiv">
        <title>Comparative genomics of Chlamydomonas.</title>
        <authorList>
            <person name="Craig R.J."/>
            <person name="Hasan A.R."/>
            <person name="Ness R.W."/>
            <person name="Keightley P.D."/>
        </authorList>
    </citation>
    <scope>NUCLEOTIDE SEQUENCE</scope>
    <source>
        <strain evidence="8">SAG 7.73</strain>
    </source>
</reference>
<evidence type="ECO:0000259" key="7">
    <source>
        <dbReference type="PROSITE" id="PS50203"/>
    </source>
</evidence>
<dbReference type="OrthoDB" id="424753at2759"/>
<dbReference type="GO" id="GO:0006508">
    <property type="term" value="P:proteolysis"/>
    <property type="evidence" value="ECO:0007669"/>
    <property type="project" value="UniProtKB-KW"/>
</dbReference>
<name>A0A835SRB8_CHLIN</name>
<evidence type="ECO:0000313" key="9">
    <source>
        <dbReference type="Proteomes" id="UP000650467"/>
    </source>
</evidence>
<dbReference type="InterPro" id="IPR022684">
    <property type="entry name" value="Calpain_cysteine_protease"/>
</dbReference>
<dbReference type="InterPro" id="IPR000169">
    <property type="entry name" value="Pept_cys_AS"/>
</dbReference>
<feature type="domain" description="Calpain catalytic" evidence="7">
    <location>
        <begin position="11"/>
        <end position="397"/>
    </location>
</feature>
<gene>
    <name evidence="8" type="ORF">HXX76_009280</name>
</gene>
<proteinExistence type="inferred from homology"/>
<comment type="caution">
    <text evidence="8">The sequence shown here is derived from an EMBL/GenBank/DDBJ whole genome shotgun (WGS) entry which is preliminary data.</text>
</comment>
<dbReference type="Pfam" id="PF00648">
    <property type="entry name" value="Peptidase_C2"/>
    <property type="match status" value="2"/>
</dbReference>
<dbReference type="PROSITE" id="PS50203">
    <property type="entry name" value="CALPAIN_CAT"/>
    <property type="match status" value="2"/>
</dbReference>
<dbReference type="InterPro" id="IPR001300">
    <property type="entry name" value="Peptidase_C2_calpain_cat"/>
</dbReference>
<dbReference type="GO" id="GO:0004198">
    <property type="term" value="F:calcium-dependent cysteine-type endopeptidase activity"/>
    <property type="evidence" value="ECO:0007669"/>
    <property type="project" value="InterPro"/>
</dbReference>
<dbReference type="PRINTS" id="PR00704">
    <property type="entry name" value="CALPAIN"/>
</dbReference>
<feature type="domain" description="Calpain catalytic" evidence="7">
    <location>
        <begin position="412"/>
        <end position="786"/>
    </location>
</feature>
<dbReference type="InterPro" id="IPR038765">
    <property type="entry name" value="Papain-like_cys_pep_sf"/>
</dbReference>
<evidence type="ECO:0000313" key="8">
    <source>
        <dbReference type="EMBL" id="KAG2431784.1"/>
    </source>
</evidence>
<feature type="active site" evidence="5 6">
    <location>
        <position position="303"/>
    </location>
</feature>
<accession>A0A835SRB8</accession>